<dbReference type="InterPro" id="IPR018944">
    <property type="entry name" value="DNA_pol_lambd_fingers_domain"/>
</dbReference>
<evidence type="ECO:0000313" key="16">
    <source>
        <dbReference type="EMBL" id="QHT37756.1"/>
    </source>
</evidence>
<keyword evidence="12" id="KW-0175">Coiled coil</keyword>
<dbReference type="GO" id="GO:0006260">
    <property type="term" value="P:DNA replication"/>
    <property type="evidence" value="ECO:0007669"/>
    <property type="project" value="UniProtKB-KW"/>
</dbReference>
<dbReference type="GO" id="GO:0003887">
    <property type="term" value="F:DNA-directed DNA polymerase activity"/>
    <property type="evidence" value="ECO:0007669"/>
    <property type="project" value="UniProtKB-KW"/>
</dbReference>
<dbReference type="InterPro" id="IPR012340">
    <property type="entry name" value="NA-bd_OB-fold"/>
</dbReference>
<dbReference type="Gene3D" id="3.30.470.30">
    <property type="entry name" value="DNA ligase/mRNA capping enzyme"/>
    <property type="match status" value="1"/>
</dbReference>
<evidence type="ECO:0000256" key="1">
    <source>
        <dbReference type="ARBA" id="ARBA00012417"/>
    </source>
</evidence>
<evidence type="ECO:0000256" key="13">
    <source>
        <dbReference type="SAM" id="MobiDB-lite"/>
    </source>
</evidence>
<dbReference type="SUPFAM" id="SSF47794">
    <property type="entry name" value="Rad51 N-terminal domain-like"/>
    <property type="match status" value="1"/>
</dbReference>
<comment type="catalytic activity">
    <reaction evidence="11">
        <text>DNA(n) + a 2'-deoxyribonucleoside 5'-triphosphate = DNA(n+1) + diphosphate</text>
        <dbReference type="Rhea" id="RHEA:22508"/>
        <dbReference type="Rhea" id="RHEA-COMP:17339"/>
        <dbReference type="Rhea" id="RHEA-COMP:17340"/>
        <dbReference type="ChEBI" id="CHEBI:33019"/>
        <dbReference type="ChEBI" id="CHEBI:61560"/>
        <dbReference type="ChEBI" id="CHEBI:173112"/>
        <dbReference type="EC" id="2.7.7.7"/>
    </reaction>
</comment>
<dbReference type="EC" id="2.7.7.7" evidence="1"/>
<evidence type="ECO:0000256" key="12">
    <source>
        <dbReference type="SAM" id="Coils"/>
    </source>
</evidence>
<dbReference type="InterPro" id="IPR028207">
    <property type="entry name" value="DNA_pol_B_palm_palm"/>
</dbReference>
<feature type="region of interest" description="Disordered" evidence="13">
    <location>
        <begin position="641"/>
        <end position="676"/>
    </location>
</feature>
<keyword evidence="9" id="KW-0520">NAD</keyword>
<dbReference type="Gene3D" id="3.40.50.10190">
    <property type="entry name" value="BRCT domain"/>
    <property type="match status" value="1"/>
</dbReference>
<dbReference type="SMART" id="SM00483">
    <property type="entry name" value="POLXc"/>
    <property type="match status" value="1"/>
</dbReference>
<keyword evidence="10" id="KW-0234">DNA repair</keyword>
<evidence type="ECO:0000256" key="8">
    <source>
        <dbReference type="ARBA" id="ARBA00022932"/>
    </source>
</evidence>
<keyword evidence="3" id="KW-0237">DNA synthesis</keyword>
<keyword evidence="8" id="KW-0239">DNA-directed DNA polymerase</keyword>
<dbReference type="PRINTS" id="PR00869">
    <property type="entry name" value="DNAPOLX"/>
</dbReference>
<dbReference type="GO" id="GO:0003677">
    <property type="term" value="F:DNA binding"/>
    <property type="evidence" value="ECO:0007669"/>
    <property type="project" value="InterPro"/>
</dbReference>
<evidence type="ECO:0000256" key="7">
    <source>
        <dbReference type="ARBA" id="ARBA00022763"/>
    </source>
</evidence>
<dbReference type="InterPro" id="IPR010996">
    <property type="entry name" value="HHH_MUS81"/>
</dbReference>
<sequence>MNDILDLNRDLLDNTENITMKIKKSRKKYDKQEKIEKKRTTRKKYKKQKGGTPMKLGILLITTHGNLNPEEPEETYTNKMTVRKINAVSPGVCNYISPDSLIDMGNSMSTFINSVRKQWEEENIANPNVNDIELEFNNLSELQKQQKIQDVSRTLRTFMPRIDDVLKNAKKDTKLIEKGKPRASEYAPENPDKDNDYLYYEDHIDKSYSLTHWKKNQKYMNKVYTIIPEERKTESENPYDNTMVILGNKEGAKEIPGLIKQYKTRSSYKGDDEDFQITLQDVLEKLNEQGYTDTIIIDLACAFADERGQRRFERDSDIVYNGGEKTPEKGGKRLNETLVEMLEKMSKLMNKKGDMMRSRIYGKAADSVLSVREDITDIEQVKGKPNIGPTMLSKMKEYIETGTLSVLEKEKSNPLLWLTDIHGIGPKKAGELIQKGIRNIEQLKERKEELLNNVQKMGLKYYDDVSKPIPRGDIDMFKKMFDEEFKKVAEEDSKYEIVGSYRRGKKASGDIDVIITSKNQEIFKKFVDSLKEKNIIVEILSYGNTKALVIGKLQPDSTARRIDFMYTPPDEYPFAILYFTGSKAFNTVMRGHALKMGISLNEHGMYEKQQGKEKGKKLDKKFTTEKEIFDDLQLKFKEPELRKDGSSVEPIKPVIEEKPKQDKQEGPKLGKLKRKYTKKKKITIHESELPELVPIVSQEPPKKKEEENKEEMVVSTRSSTKKEKNKTRKKRVLKEDNTQDIEKMPKMNVKKAELIMSQFKEQGIEVLEKMKEKDLQDFIQILNAQYYNTKKAMATDTEYDIIKELMERKYPKNTILEEVGAKIDKNKVKLPYEMASMDKIKPDTNALFNWKNKYGGPYVLSCKLDGVSGLYSTEGEEPKLYTRGNGIEGQDISYLIETLDLPKEKNIVVRGEFIIPKSVFEKKYKSKFANARNLVSGIINSKTLDKKAKDLHFVAYEVVNPQMRPAEQMEKLQEIGHEVVMNKTYEDITNELLSTLLVDWRTNYEYEIDGVIVSDNKIHVRKSGNPDYAFAFKMVISDQVAEVKVLDVIYSISKSGYIKPRVRIEPVKLGGVTIEYATGFNGKFIEDNKIGVGAIIEIIRSGDVIPYIKSVIQPAEQAKLPDMSYHWNETHVDMILDEIDDNEAVIEKNITAFFTSLKVDGLSEGNVKRIMKAGFKTIPTIILMKETDFEGIEGFKEKMIKKIYNGIQTKVKNASLVEIMAASNMLGRGLGLKKMKPIIEKYPDILTSSHSEEEKKDMLMSVDNIGKENANAFVSNIPKFMNFLKDAKLTDKLKSELKNTIEVKESSTKDTNHPLYDKHIVMTKVRDKYITEQLKKIGAHLDDNIGKNTNILITKSKEDVSNKTKKANEMKIPIMVPAEFVKTYNL</sequence>
<dbReference type="GO" id="GO:0000166">
    <property type="term" value="F:nucleotide binding"/>
    <property type="evidence" value="ECO:0007669"/>
    <property type="project" value="InterPro"/>
</dbReference>
<protein>
    <recommendedName>
        <fullName evidence="1">DNA-directed DNA polymerase</fullName>
        <ecNumber evidence="1">2.7.7.7</ecNumber>
    </recommendedName>
</protein>
<feature type="domain" description="DNA-directed DNA polymerase X" evidence="14">
    <location>
        <begin position="333"/>
        <end position="643"/>
    </location>
</feature>
<dbReference type="SUPFAM" id="SSF81301">
    <property type="entry name" value="Nucleotidyltransferase"/>
    <property type="match status" value="1"/>
</dbReference>
<feature type="compositionally biased region" description="Basic and acidic residues" evidence="13">
    <location>
        <begin position="654"/>
        <end position="668"/>
    </location>
</feature>
<dbReference type="InterPro" id="IPR022312">
    <property type="entry name" value="DNA_pol_X"/>
</dbReference>
<dbReference type="PANTHER" id="PTHR11276:SF28">
    <property type="entry name" value="DNA POLYMERASE LAMBDA"/>
    <property type="match status" value="1"/>
</dbReference>
<name>A0A6C0F7F8_9ZZZZ</name>
<evidence type="ECO:0000256" key="10">
    <source>
        <dbReference type="ARBA" id="ARBA00023204"/>
    </source>
</evidence>
<evidence type="ECO:0000256" key="5">
    <source>
        <dbReference type="ARBA" id="ARBA00022695"/>
    </source>
</evidence>
<accession>A0A6C0F7F8</accession>
<reference evidence="16" key="1">
    <citation type="journal article" date="2020" name="Nature">
        <title>Giant virus diversity and host interactions through global metagenomics.</title>
        <authorList>
            <person name="Schulz F."/>
            <person name="Roux S."/>
            <person name="Paez-Espino D."/>
            <person name="Jungbluth S."/>
            <person name="Walsh D.A."/>
            <person name="Denef V.J."/>
            <person name="McMahon K.D."/>
            <person name="Konstantinidis K.T."/>
            <person name="Eloe-Fadrosh E.A."/>
            <person name="Kyrpides N.C."/>
            <person name="Woyke T."/>
        </authorList>
    </citation>
    <scope>NUCLEOTIDE SEQUENCE</scope>
    <source>
        <strain evidence="16">GVMAG-S-ERX556049-19</strain>
    </source>
</reference>
<dbReference type="PANTHER" id="PTHR11276">
    <property type="entry name" value="DNA POLYMERASE TYPE-X FAMILY MEMBER"/>
    <property type="match status" value="1"/>
</dbReference>
<organism evidence="16">
    <name type="scientific">viral metagenome</name>
    <dbReference type="NCBI Taxonomy" id="1070528"/>
    <lineage>
        <taxon>unclassified sequences</taxon>
        <taxon>metagenomes</taxon>
        <taxon>organismal metagenomes</taxon>
    </lineage>
</organism>
<dbReference type="InterPro" id="IPR013840">
    <property type="entry name" value="DNAligase_N"/>
</dbReference>
<dbReference type="Gene3D" id="3.30.210.10">
    <property type="entry name" value="DNA polymerase, thumb domain"/>
    <property type="match status" value="1"/>
</dbReference>
<evidence type="ECO:0000256" key="11">
    <source>
        <dbReference type="ARBA" id="ARBA00049244"/>
    </source>
</evidence>
<evidence type="ECO:0000256" key="2">
    <source>
        <dbReference type="ARBA" id="ARBA00022598"/>
    </source>
</evidence>
<evidence type="ECO:0000256" key="6">
    <source>
        <dbReference type="ARBA" id="ARBA00022705"/>
    </source>
</evidence>
<dbReference type="Pfam" id="PF14792">
    <property type="entry name" value="DNA_pol_B_palm"/>
    <property type="match status" value="1"/>
</dbReference>
<dbReference type="InterPro" id="IPR036420">
    <property type="entry name" value="BRCT_dom_sf"/>
</dbReference>
<feature type="coiled-coil region" evidence="12">
    <location>
        <begin position="433"/>
        <end position="460"/>
    </location>
</feature>
<dbReference type="InterPro" id="IPR002054">
    <property type="entry name" value="DNA-dir_DNA_pol_X"/>
</dbReference>
<dbReference type="SUPFAM" id="SSF81585">
    <property type="entry name" value="PsbU/PolX domain-like"/>
    <property type="match status" value="1"/>
</dbReference>
<dbReference type="Gene3D" id="3.30.460.10">
    <property type="entry name" value="Beta Polymerase, domain 2"/>
    <property type="match status" value="1"/>
</dbReference>
<dbReference type="InterPro" id="IPR037160">
    <property type="entry name" value="DNA_Pol_thumb_sf"/>
</dbReference>
<dbReference type="SUPFAM" id="SSF47802">
    <property type="entry name" value="DNA polymerase beta, N-terminal domain-like"/>
    <property type="match status" value="1"/>
</dbReference>
<dbReference type="PRINTS" id="PR00870">
    <property type="entry name" value="DNAPOLXBETA"/>
</dbReference>
<dbReference type="InterPro" id="IPR043519">
    <property type="entry name" value="NT_sf"/>
</dbReference>
<dbReference type="Gene3D" id="1.10.150.20">
    <property type="entry name" value="5' to 3' exonuclease, C-terminal subdomain"/>
    <property type="match status" value="1"/>
</dbReference>
<feature type="compositionally biased region" description="Basic residues" evidence="13">
    <location>
        <begin position="723"/>
        <end position="732"/>
    </location>
</feature>
<dbReference type="Pfam" id="PF14791">
    <property type="entry name" value="DNA_pol_B_thumb"/>
    <property type="match status" value="1"/>
</dbReference>
<evidence type="ECO:0000256" key="4">
    <source>
        <dbReference type="ARBA" id="ARBA00022679"/>
    </source>
</evidence>
<dbReference type="InterPro" id="IPR004150">
    <property type="entry name" value="NAD_DNA_ligase_OB"/>
</dbReference>
<keyword evidence="4" id="KW-0808">Transferase</keyword>
<dbReference type="GO" id="GO:0006303">
    <property type="term" value="P:double-strand break repair via nonhomologous end joining"/>
    <property type="evidence" value="ECO:0007669"/>
    <property type="project" value="TreeGrafter"/>
</dbReference>
<proteinExistence type="predicted"/>
<feature type="domain" description="NAD-dependent DNA ligase N-terminal" evidence="15">
    <location>
        <begin position="768"/>
        <end position="1159"/>
    </location>
</feature>
<evidence type="ECO:0000256" key="3">
    <source>
        <dbReference type="ARBA" id="ARBA00022634"/>
    </source>
</evidence>
<feature type="compositionally biased region" description="Basic and acidic residues" evidence="13">
    <location>
        <begin position="700"/>
        <end position="712"/>
    </location>
</feature>
<keyword evidence="6" id="KW-0235">DNA replication</keyword>
<dbReference type="EMBL" id="MN738820">
    <property type="protein sequence ID" value="QHT37756.1"/>
    <property type="molecule type" value="Genomic_DNA"/>
</dbReference>
<keyword evidence="5" id="KW-0548">Nucleotidyltransferase</keyword>
<evidence type="ECO:0000256" key="9">
    <source>
        <dbReference type="ARBA" id="ARBA00023027"/>
    </source>
</evidence>
<dbReference type="InterPro" id="IPR027421">
    <property type="entry name" value="DNA_pol_lamdba_lyase_dom_sf"/>
</dbReference>
<dbReference type="SUPFAM" id="SSF50249">
    <property type="entry name" value="Nucleic acid-binding proteins"/>
    <property type="match status" value="1"/>
</dbReference>
<evidence type="ECO:0000259" key="14">
    <source>
        <dbReference type="SMART" id="SM00483"/>
    </source>
</evidence>
<dbReference type="Gene3D" id="2.40.50.140">
    <property type="entry name" value="Nucleic acid-binding proteins"/>
    <property type="match status" value="1"/>
</dbReference>
<feature type="region of interest" description="Disordered" evidence="13">
    <location>
        <begin position="28"/>
        <end position="49"/>
    </location>
</feature>
<dbReference type="SMART" id="SM00532">
    <property type="entry name" value="LIGANc"/>
    <property type="match status" value="1"/>
</dbReference>
<feature type="compositionally biased region" description="Basic residues" evidence="13">
    <location>
        <begin position="39"/>
        <end position="49"/>
    </location>
</feature>
<dbReference type="Pfam" id="PF10391">
    <property type="entry name" value="DNA_pol_lambd_f"/>
    <property type="match status" value="1"/>
</dbReference>
<dbReference type="SUPFAM" id="SSF56091">
    <property type="entry name" value="DNA ligase/mRNA capping enzyme, catalytic domain"/>
    <property type="match status" value="1"/>
</dbReference>
<evidence type="ECO:0000259" key="15">
    <source>
        <dbReference type="SMART" id="SM00532"/>
    </source>
</evidence>
<dbReference type="InterPro" id="IPR010995">
    <property type="entry name" value="DNA_repair_Rad51/TF_NusA_a-hlx"/>
</dbReference>
<dbReference type="GO" id="GO:0003911">
    <property type="term" value="F:DNA ligase (NAD+) activity"/>
    <property type="evidence" value="ECO:0007669"/>
    <property type="project" value="InterPro"/>
</dbReference>
<dbReference type="CDD" id="cd00141">
    <property type="entry name" value="NT_POLXc"/>
    <property type="match status" value="1"/>
</dbReference>
<dbReference type="Pfam" id="PF03120">
    <property type="entry name" value="OB_DNA_ligase"/>
    <property type="match status" value="1"/>
</dbReference>
<dbReference type="InterPro" id="IPR002008">
    <property type="entry name" value="DNA_pol_X_beta-like"/>
</dbReference>
<keyword evidence="7" id="KW-0227">DNA damage</keyword>
<dbReference type="Gene3D" id="1.10.150.110">
    <property type="entry name" value="DNA polymerase beta, N-terminal domain-like"/>
    <property type="match status" value="1"/>
</dbReference>
<dbReference type="Pfam" id="PF14716">
    <property type="entry name" value="HHH_8"/>
    <property type="match status" value="1"/>
</dbReference>
<dbReference type="InterPro" id="IPR029398">
    <property type="entry name" value="PolB_thumb"/>
</dbReference>
<feature type="region of interest" description="Disordered" evidence="13">
    <location>
        <begin position="693"/>
        <end position="732"/>
    </location>
</feature>
<dbReference type="GO" id="GO:0005634">
    <property type="term" value="C:nucleus"/>
    <property type="evidence" value="ECO:0007669"/>
    <property type="project" value="TreeGrafter"/>
</dbReference>
<keyword evidence="2" id="KW-0436">Ligase</keyword>